<protein>
    <submittedName>
        <fullName evidence="1">Uncharacterized protein</fullName>
    </submittedName>
</protein>
<proteinExistence type="predicted"/>
<evidence type="ECO:0000313" key="1">
    <source>
        <dbReference type="EMBL" id="SJM33059.1"/>
    </source>
</evidence>
<dbReference type="Proteomes" id="UP000245698">
    <property type="component" value="Unassembled WGS sequence"/>
</dbReference>
<name>A0A2P9APK2_9HYPH</name>
<accession>A0A2P9APK2</accession>
<evidence type="ECO:0000313" key="2">
    <source>
        <dbReference type="Proteomes" id="UP000245698"/>
    </source>
</evidence>
<keyword evidence="2" id="KW-1185">Reference proteome</keyword>
<gene>
    <name evidence="1" type="ORF">BQ8482_330194</name>
</gene>
<reference evidence="2" key="1">
    <citation type="submission" date="2016-12" db="EMBL/GenBank/DDBJ databases">
        <authorList>
            <person name="Brunel B."/>
        </authorList>
    </citation>
    <scope>NUCLEOTIDE SEQUENCE [LARGE SCALE GENOMIC DNA]</scope>
</reference>
<dbReference type="AlphaFoldDB" id="A0A2P9APK2"/>
<dbReference type="EMBL" id="FUIG01000041">
    <property type="protein sequence ID" value="SJM33059.1"/>
    <property type="molecule type" value="Genomic_DNA"/>
</dbReference>
<sequence>MIDPLLHQSKLQLHPGSLQRSPILQPKEVAVCDLGLTLGIAAGIANAAGQASAAGAFQ</sequence>
<organism evidence="1 2">
    <name type="scientific">Mesorhizobium delmotii</name>
    <dbReference type="NCBI Taxonomy" id="1631247"/>
    <lineage>
        <taxon>Bacteria</taxon>
        <taxon>Pseudomonadati</taxon>
        <taxon>Pseudomonadota</taxon>
        <taxon>Alphaproteobacteria</taxon>
        <taxon>Hyphomicrobiales</taxon>
        <taxon>Phyllobacteriaceae</taxon>
        <taxon>Mesorhizobium</taxon>
    </lineage>
</organism>